<organism evidence="1 2">
    <name type="scientific">Puccinia graminis f. sp. tritici</name>
    <dbReference type="NCBI Taxonomy" id="56615"/>
    <lineage>
        <taxon>Eukaryota</taxon>
        <taxon>Fungi</taxon>
        <taxon>Dikarya</taxon>
        <taxon>Basidiomycota</taxon>
        <taxon>Pucciniomycotina</taxon>
        <taxon>Pucciniomycetes</taxon>
        <taxon>Pucciniales</taxon>
        <taxon>Pucciniaceae</taxon>
        <taxon>Puccinia</taxon>
    </lineage>
</organism>
<dbReference type="AlphaFoldDB" id="A0A5B0RFI8"/>
<dbReference type="Proteomes" id="UP000325313">
    <property type="component" value="Unassembled WGS sequence"/>
</dbReference>
<proteinExistence type="predicted"/>
<comment type="caution">
    <text evidence="1">The sequence shown here is derived from an EMBL/GenBank/DDBJ whole genome shotgun (WGS) entry which is preliminary data.</text>
</comment>
<evidence type="ECO:0000313" key="2">
    <source>
        <dbReference type="Proteomes" id="UP000325313"/>
    </source>
</evidence>
<reference evidence="1 2" key="1">
    <citation type="submission" date="2019-05" db="EMBL/GenBank/DDBJ databases">
        <title>Emergence of the Ug99 lineage of the wheat stem rust pathogen through somatic hybridization.</title>
        <authorList>
            <person name="Li F."/>
            <person name="Upadhyaya N.M."/>
            <person name="Sperschneider J."/>
            <person name="Matny O."/>
            <person name="Nguyen-Phuc H."/>
            <person name="Mago R."/>
            <person name="Raley C."/>
            <person name="Miller M.E."/>
            <person name="Silverstein K.A.T."/>
            <person name="Henningsen E."/>
            <person name="Hirsch C.D."/>
            <person name="Visser B."/>
            <person name="Pretorius Z.A."/>
            <person name="Steffenson B.J."/>
            <person name="Schwessinger B."/>
            <person name="Dodds P.N."/>
            <person name="Figueroa M."/>
        </authorList>
    </citation>
    <scope>NUCLEOTIDE SEQUENCE [LARGE SCALE GENOMIC DNA]</scope>
    <source>
        <strain evidence="1 2">Ug99</strain>
    </source>
</reference>
<sequence>MRNSYYLKQIKLFVQVVWLFSISSTKFPLVHTSIKWERKLALSLRNKFQITEILTKQKYQSLYWPIKAADTSDSFWDKL</sequence>
<name>A0A5B0RFI8_PUCGR</name>
<gene>
    <name evidence="1" type="ORF">PGTUg99_020015</name>
</gene>
<evidence type="ECO:0000313" key="1">
    <source>
        <dbReference type="EMBL" id="KAA1124596.1"/>
    </source>
</evidence>
<protein>
    <submittedName>
        <fullName evidence="1">Uncharacterized protein</fullName>
    </submittedName>
</protein>
<dbReference type="EMBL" id="VDEP01000203">
    <property type="protein sequence ID" value="KAA1124596.1"/>
    <property type="molecule type" value="Genomic_DNA"/>
</dbReference>
<accession>A0A5B0RFI8</accession>